<evidence type="ECO:0000256" key="9">
    <source>
        <dbReference type="SAM" id="MobiDB-lite"/>
    </source>
</evidence>
<dbReference type="InterPro" id="IPR011527">
    <property type="entry name" value="ABC1_TM_dom"/>
</dbReference>
<feature type="transmembrane region" description="Helical" evidence="10">
    <location>
        <begin position="140"/>
        <end position="161"/>
    </location>
</feature>
<name>A0A317C4V6_9GAMM</name>
<evidence type="ECO:0000259" key="12">
    <source>
        <dbReference type="PROSITE" id="PS50929"/>
    </source>
</evidence>
<dbReference type="GO" id="GO:0140359">
    <property type="term" value="F:ABC-type transporter activity"/>
    <property type="evidence" value="ECO:0007669"/>
    <property type="project" value="InterPro"/>
</dbReference>
<dbReference type="PROSITE" id="PS50929">
    <property type="entry name" value="ABC_TM1F"/>
    <property type="match status" value="1"/>
</dbReference>
<reference evidence="13 14" key="1">
    <citation type="submission" date="2018-05" db="EMBL/GenBank/DDBJ databases">
        <title>Leucothrix arctica sp. nov., isolated from Arctic seawater.</title>
        <authorList>
            <person name="Choi A."/>
            <person name="Baek K."/>
        </authorList>
    </citation>
    <scope>NUCLEOTIDE SEQUENCE [LARGE SCALE GENOMIC DNA]</scope>
    <source>
        <strain evidence="13 14">IMCC9719</strain>
    </source>
</reference>
<feature type="domain" description="ABC transporter" evidence="11">
    <location>
        <begin position="367"/>
        <end position="601"/>
    </location>
</feature>
<feature type="region of interest" description="Disordered" evidence="9">
    <location>
        <begin position="331"/>
        <end position="360"/>
    </location>
</feature>
<dbReference type="InterPro" id="IPR003593">
    <property type="entry name" value="AAA+_ATPase"/>
</dbReference>
<keyword evidence="7 10" id="KW-1133">Transmembrane helix</keyword>
<organism evidence="13 14">
    <name type="scientific">Leucothrix arctica</name>
    <dbReference type="NCBI Taxonomy" id="1481894"/>
    <lineage>
        <taxon>Bacteria</taxon>
        <taxon>Pseudomonadati</taxon>
        <taxon>Pseudomonadota</taxon>
        <taxon>Gammaproteobacteria</taxon>
        <taxon>Thiotrichales</taxon>
        <taxon>Thiotrichaceae</taxon>
        <taxon>Leucothrix</taxon>
    </lineage>
</organism>
<evidence type="ECO:0000256" key="10">
    <source>
        <dbReference type="SAM" id="Phobius"/>
    </source>
</evidence>
<evidence type="ECO:0000256" key="2">
    <source>
        <dbReference type="ARBA" id="ARBA00022448"/>
    </source>
</evidence>
<dbReference type="Gene3D" id="1.20.1560.10">
    <property type="entry name" value="ABC transporter type 1, transmembrane domain"/>
    <property type="match status" value="1"/>
</dbReference>
<keyword evidence="2" id="KW-0813">Transport</keyword>
<dbReference type="FunFam" id="3.40.50.300:FF:000221">
    <property type="entry name" value="Multidrug ABC transporter ATP-binding protein"/>
    <property type="match status" value="1"/>
</dbReference>
<dbReference type="Pfam" id="PF00005">
    <property type="entry name" value="ABC_tran"/>
    <property type="match status" value="1"/>
</dbReference>
<dbReference type="GO" id="GO:0042883">
    <property type="term" value="P:cysteine transport"/>
    <property type="evidence" value="ECO:0007669"/>
    <property type="project" value="InterPro"/>
</dbReference>
<dbReference type="Gene3D" id="3.40.50.300">
    <property type="entry name" value="P-loop containing nucleotide triphosphate hydrolases"/>
    <property type="match status" value="1"/>
</dbReference>
<keyword evidence="14" id="KW-1185">Reference proteome</keyword>
<feature type="transmembrane region" description="Helical" evidence="10">
    <location>
        <begin position="279"/>
        <end position="296"/>
    </location>
</feature>
<feature type="transmembrane region" description="Helical" evidence="10">
    <location>
        <begin position="63"/>
        <end position="83"/>
    </location>
</feature>
<sequence>MSKVTDAAIPAFLKAQKPLAGSYLKLSVGLGLLSGLLLIAQAWSLASIINAVIFEKAALADVVLYLAALLAIFLLRAALNWASEQTAVIAAMRVKRDVRKRLHQRLFDGGPLLLNDERSGELVNTLVDGVDALENYYARYLPVMSLVALIPLSILVFIFPIDWISGLILMVTAPLIPFFMIMIGKGTERLNKKQWRKLARMSAHFLDMIQGLTTLKLFNASRREAKVIAKISDDYRRSTMSVLRVAFLSSLLLEFLSTVSIAMVAVIIGFRLMYGEMDFFFGFFALLLAPEFYLPLRNMGTHYHARMEAIGAAEKMVEVLGDSVSDPKLAPTVDLKSSTKTTEQVNTATSSERDASSQLNTSGSVSIDFNGVSFDYEVGRPALKNISLRIKPNEKIAIVGGSGAGKSTLMNLLLGFITPQSGEIQINNTLLQPQHLEAWRKQIAWMPQKAHLFHGSVRDNIYLGQDDANQPAMEAAANAAQISDYIESLPNRYDTHVGERGAGLSGGQIQRIALARAFLKDAPVMLLDEPTAHLDQESEQKIRQSLKRLSENRTVISIAHRLNTVEQADRIVLLDAGEILAVGTHEALLAEQPLYKEMVSRFQEGAL</sequence>
<dbReference type="PROSITE" id="PS00211">
    <property type="entry name" value="ABC_TRANSPORTER_1"/>
    <property type="match status" value="1"/>
</dbReference>
<comment type="subcellular location">
    <subcellularLocation>
        <location evidence="1">Cell membrane</location>
        <topology evidence="1">Multi-pass membrane protein</topology>
    </subcellularLocation>
</comment>
<feature type="compositionally biased region" description="Polar residues" evidence="9">
    <location>
        <begin position="335"/>
        <end position="360"/>
    </location>
</feature>
<proteinExistence type="predicted"/>
<dbReference type="InterPro" id="IPR014216">
    <property type="entry name" value="ABC_transptr_CydD"/>
</dbReference>
<feature type="domain" description="ABC transmembrane type-1" evidence="12">
    <location>
        <begin position="26"/>
        <end position="308"/>
    </location>
</feature>
<evidence type="ECO:0000256" key="5">
    <source>
        <dbReference type="ARBA" id="ARBA00022741"/>
    </source>
</evidence>
<dbReference type="InterPro" id="IPR017871">
    <property type="entry name" value="ABC_transporter-like_CS"/>
</dbReference>
<evidence type="ECO:0000256" key="7">
    <source>
        <dbReference type="ARBA" id="ARBA00022989"/>
    </source>
</evidence>
<dbReference type="SMART" id="SM00382">
    <property type="entry name" value="AAA"/>
    <property type="match status" value="1"/>
</dbReference>
<dbReference type="GO" id="GO:0005886">
    <property type="term" value="C:plasma membrane"/>
    <property type="evidence" value="ECO:0007669"/>
    <property type="project" value="UniProtKB-SubCell"/>
</dbReference>
<feature type="transmembrane region" description="Helical" evidence="10">
    <location>
        <begin position="167"/>
        <end position="187"/>
    </location>
</feature>
<dbReference type="GO" id="GO:0005524">
    <property type="term" value="F:ATP binding"/>
    <property type="evidence" value="ECO:0007669"/>
    <property type="project" value="UniProtKB-KW"/>
</dbReference>
<dbReference type="PANTHER" id="PTHR24221">
    <property type="entry name" value="ATP-BINDING CASSETTE SUB-FAMILY B"/>
    <property type="match status" value="1"/>
</dbReference>
<feature type="transmembrane region" description="Helical" evidence="10">
    <location>
        <begin position="23"/>
        <end position="43"/>
    </location>
</feature>
<keyword evidence="3" id="KW-1003">Cell membrane</keyword>
<dbReference type="SUPFAM" id="SSF52540">
    <property type="entry name" value="P-loop containing nucleoside triphosphate hydrolases"/>
    <property type="match status" value="1"/>
</dbReference>
<evidence type="ECO:0000256" key="1">
    <source>
        <dbReference type="ARBA" id="ARBA00004651"/>
    </source>
</evidence>
<dbReference type="PROSITE" id="PS50893">
    <property type="entry name" value="ABC_TRANSPORTER_2"/>
    <property type="match status" value="1"/>
</dbReference>
<dbReference type="PANTHER" id="PTHR24221:SF590">
    <property type="entry name" value="COMPONENT LINKED WITH THE ASSEMBLY OF CYTOCHROME' TRANSPORT TRANSMEMBRANE ATP-BINDING PROTEIN ABC TRANSPORTER CYDD-RELATED"/>
    <property type="match status" value="1"/>
</dbReference>
<dbReference type="GO" id="GO:0016887">
    <property type="term" value="F:ATP hydrolysis activity"/>
    <property type="evidence" value="ECO:0007669"/>
    <property type="project" value="InterPro"/>
</dbReference>
<dbReference type="RefSeq" id="WP_109825716.1">
    <property type="nucleotide sequence ID" value="NZ_QGKL01000042.1"/>
</dbReference>
<dbReference type="InterPro" id="IPR027417">
    <property type="entry name" value="P-loop_NTPase"/>
</dbReference>
<dbReference type="SUPFAM" id="SSF90123">
    <property type="entry name" value="ABC transporter transmembrane region"/>
    <property type="match status" value="1"/>
</dbReference>
<keyword evidence="6" id="KW-0067">ATP-binding</keyword>
<evidence type="ECO:0000256" key="6">
    <source>
        <dbReference type="ARBA" id="ARBA00022840"/>
    </source>
</evidence>
<evidence type="ECO:0000313" key="14">
    <source>
        <dbReference type="Proteomes" id="UP000245506"/>
    </source>
</evidence>
<dbReference type="InterPro" id="IPR036640">
    <property type="entry name" value="ABC1_TM_sf"/>
</dbReference>
<dbReference type="AlphaFoldDB" id="A0A317C4V6"/>
<dbReference type="NCBIfam" id="TIGR02857">
    <property type="entry name" value="CydD"/>
    <property type="match status" value="1"/>
</dbReference>
<dbReference type="InterPro" id="IPR003439">
    <property type="entry name" value="ABC_transporter-like_ATP-bd"/>
</dbReference>
<keyword evidence="4 10" id="KW-0812">Transmembrane</keyword>
<feature type="transmembrane region" description="Helical" evidence="10">
    <location>
        <begin position="245"/>
        <end position="273"/>
    </location>
</feature>
<evidence type="ECO:0000256" key="3">
    <source>
        <dbReference type="ARBA" id="ARBA00022475"/>
    </source>
</evidence>
<dbReference type="OrthoDB" id="6336411at2"/>
<gene>
    <name evidence="13" type="primary">cydD</name>
    <name evidence="13" type="ORF">DKT75_18860</name>
</gene>
<evidence type="ECO:0000259" key="11">
    <source>
        <dbReference type="PROSITE" id="PS50893"/>
    </source>
</evidence>
<evidence type="ECO:0000313" key="13">
    <source>
        <dbReference type="EMBL" id="PWQ93675.1"/>
    </source>
</evidence>
<dbReference type="Proteomes" id="UP000245506">
    <property type="component" value="Unassembled WGS sequence"/>
</dbReference>
<evidence type="ECO:0000256" key="8">
    <source>
        <dbReference type="ARBA" id="ARBA00023136"/>
    </source>
</evidence>
<comment type="caution">
    <text evidence="13">The sequence shown here is derived from an EMBL/GenBank/DDBJ whole genome shotgun (WGS) entry which is preliminary data.</text>
</comment>
<dbReference type="CDD" id="cd18584">
    <property type="entry name" value="ABC_6TM_AarD_CydD"/>
    <property type="match status" value="1"/>
</dbReference>
<evidence type="ECO:0000256" key="4">
    <source>
        <dbReference type="ARBA" id="ARBA00022692"/>
    </source>
</evidence>
<keyword evidence="8 10" id="KW-0472">Membrane</keyword>
<accession>A0A317C4V6</accession>
<dbReference type="Pfam" id="PF00664">
    <property type="entry name" value="ABC_membrane"/>
    <property type="match status" value="1"/>
</dbReference>
<dbReference type="EMBL" id="QGKL01000042">
    <property type="protein sequence ID" value="PWQ93675.1"/>
    <property type="molecule type" value="Genomic_DNA"/>
</dbReference>
<keyword evidence="5" id="KW-0547">Nucleotide-binding</keyword>
<dbReference type="InterPro" id="IPR039421">
    <property type="entry name" value="Type_1_exporter"/>
</dbReference>
<protein>
    <submittedName>
        <fullName evidence="13">Thiol reductant ABC exporter subunit CydD</fullName>
    </submittedName>
</protein>